<keyword evidence="2" id="KW-1185">Reference proteome</keyword>
<protein>
    <submittedName>
        <fullName evidence="1">Uncharacterized protein</fullName>
    </submittedName>
</protein>
<dbReference type="RefSeq" id="WP_229958954.1">
    <property type="nucleotide sequence ID" value="NZ_JAJJWI010000004.1"/>
</dbReference>
<name>A0ABW4X1S4_9BACT</name>
<evidence type="ECO:0000313" key="2">
    <source>
        <dbReference type="Proteomes" id="UP001597369"/>
    </source>
</evidence>
<reference evidence="2" key="1">
    <citation type="journal article" date="2019" name="Int. J. Syst. Evol. Microbiol.">
        <title>The Global Catalogue of Microorganisms (GCM) 10K type strain sequencing project: providing services to taxonomists for standard genome sequencing and annotation.</title>
        <authorList>
            <consortium name="The Broad Institute Genomics Platform"/>
            <consortium name="The Broad Institute Genome Sequencing Center for Infectious Disease"/>
            <person name="Wu L."/>
            <person name="Ma J."/>
        </authorList>
    </citation>
    <scope>NUCLEOTIDE SEQUENCE [LARGE SCALE GENOMIC DNA]</scope>
    <source>
        <strain evidence="2">JCM 16545</strain>
    </source>
</reference>
<organism evidence="1 2">
    <name type="scientific">Pontibacter silvestris</name>
    <dbReference type="NCBI Taxonomy" id="2305183"/>
    <lineage>
        <taxon>Bacteria</taxon>
        <taxon>Pseudomonadati</taxon>
        <taxon>Bacteroidota</taxon>
        <taxon>Cytophagia</taxon>
        <taxon>Cytophagales</taxon>
        <taxon>Hymenobacteraceae</taxon>
        <taxon>Pontibacter</taxon>
    </lineage>
</organism>
<comment type="caution">
    <text evidence="1">The sequence shown here is derived from an EMBL/GenBank/DDBJ whole genome shotgun (WGS) entry which is preliminary data.</text>
</comment>
<dbReference type="Proteomes" id="UP001597369">
    <property type="component" value="Unassembled WGS sequence"/>
</dbReference>
<dbReference type="EMBL" id="JBHUHV010000054">
    <property type="protein sequence ID" value="MFD2068624.1"/>
    <property type="molecule type" value="Genomic_DNA"/>
</dbReference>
<accession>A0ABW4X1S4</accession>
<gene>
    <name evidence="1" type="ORF">ACFSKU_17170</name>
</gene>
<sequence length="156" mass="17905">MKNFNFKIAHIHGSYKYSKKAFETVKLNKEIFNTSPVMIYDNPARKEAAIAENNVLSANFLELQRQLKTCDKVITIGNSFKTEPHLQKLIKNNFNRPKTSLIICSDQPDKVTPSLQTCYDYPIYTQATTHVKTEAQFIKLFDQLLKADKLDMLSVA</sequence>
<proteinExistence type="predicted"/>
<evidence type="ECO:0000313" key="1">
    <source>
        <dbReference type="EMBL" id="MFD2068624.1"/>
    </source>
</evidence>